<dbReference type="Proteomes" id="UP000224567">
    <property type="component" value="Unassembled WGS sequence"/>
</dbReference>
<reference evidence="3 4" key="1">
    <citation type="journal article" date="2017" name="Genome Biol.">
        <title>New reference genome sequences of hot pepper reveal the massive evolution of plant disease-resistance genes by retroduplication.</title>
        <authorList>
            <person name="Kim S."/>
            <person name="Park J."/>
            <person name="Yeom S.I."/>
            <person name="Kim Y.M."/>
            <person name="Seo E."/>
            <person name="Kim K.T."/>
            <person name="Kim M.S."/>
            <person name="Lee J.M."/>
            <person name="Cheong K."/>
            <person name="Shin H.S."/>
            <person name="Kim S.B."/>
            <person name="Han K."/>
            <person name="Lee J."/>
            <person name="Park M."/>
            <person name="Lee H.A."/>
            <person name="Lee H.Y."/>
            <person name="Lee Y."/>
            <person name="Oh S."/>
            <person name="Lee J.H."/>
            <person name="Choi E."/>
            <person name="Choi E."/>
            <person name="Lee S.E."/>
            <person name="Jeon J."/>
            <person name="Kim H."/>
            <person name="Choi G."/>
            <person name="Song H."/>
            <person name="Lee J."/>
            <person name="Lee S.C."/>
            <person name="Kwon J.K."/>
            <person name="Lee H.Y."/>
            <person name="Koo N."/>
            <person name="Hong Y."/>
            <person name="Kim R.W."/>
            <person name="Kang W.H."/>
            <person name="Huh J.H."/>
            <person name="Kang B.C."/>
            <person name="Yang T.J."/>
            <person name="Lee Y.H."/>
            <person name="Bennetzen J.L."/>
            <person name="Choi D."/>
        </authorList>
    </citation>
    <scope>NUCLEOTIDE SEQUENCE [LARGE SCALE GENOMIC DNA]</scope>
    <source>
        <strain evidence="4">cv. PBC81</strain>
    </source>
</reference>
<accession>A0A2G2XHQ8</accession>
<evidence type="ECO:0000313" key="4">
    <source>
        <dbReference type="Proteomes" id="UP000224567"/>
    </source>
</evidence>
<name>A0A2G2XHQ8_CAPBA</name>
<dbReference type="OrthoDB" id="1937240at2759"/>
<dbReference type="AlphaFoldDB" id="A0A2G2XHQ8"/>
<dbReference type="InterPro" id="IPR038804">
    <property type="entry name" value="RGF3"/>
</dbReference>
<organism evidence="3 4">
    <name type="scientific">Capsicum baccatum</name>
    <name type="common">Peruvian pepper</name>
    <dbReference type="NCBI Taxonomy" id="33114"/>
    <lineage>
        <taxon>Eukaryota</taxon>
        <taxon>Viridiplantae</taxon>
        <taxon>Streptophyta</taxon>
        <taxon>Embryophyta</taxon>
        <taxon>Tracheophyta</taxon>
        <taxon>Spermatophyta</taxon>
        <taxon>Magnoliopsida</taxon>
        <taxon>eudicotyledons</taxon>
        <taxon>Gunneridae</taxon>
        <taxon>Pentapetalae</taxon>
        <taxon>asterids</taxon>
        <taxon>lamiids</taxon>
        <taxon>Solanales</taxon>
        <taxon>Solanaceae</taxon>
        <taxon>Solanoideae</taxon>
        <taxon>Capsiceae</taxon>
        <taxon>Capsicum</taxon>
    </lineage>
</organism>
<feature type="signal peptide" evidence="2">
    <location>
        <begin position="1"/>
        <end position="27"/>
    </location>
</feature>
<comment type="caution">
    <text evidence="3">The sequence shown here is derived from an EMBL/GenBank/DDBJ whole genome shotgun (WGS) entry which is preliminary data.</text>
</comment>
<evidence type="ECO:0000256" key="2">
    <source>
        <dbReference type="SAM" id="SignalP"/>
    </source>
</evidence>
<evidence type="ECO:0000256" key="1">
    <source>
        <dbReference type="SAM" id="MobiDB-lite"/>
    </source>
</evidence>
<proteinExistence type="predicted"/>
<protein>
    <submittedName>
        <fullName evidence="3">Uncharacterized protein</fullName>
    </submittedName>
</protein>
<dbReference type="PANTHER" id="PTHR36313:SF7">
    <property type="entry name" value="OS09G0474600 PROTEIN"/>
    <property type="match status" value="1"/>
</dbReference>
<keyword evidence="2" id="KW-0732">Signal</keyword>
<feature type="region of interest" description="Disordered" evidence="1">
    <location>
        <begin position="118"/>
        <end position="141"/>
    </location>
</feature>
<dbReference type="GO" id="GO:0008083">
    <property type="term" value="F:growth factor activity"/>
    <property type="evidence" value="ECO:0007669"/>
    <property type="project" value="InterPro"/>
</dbReference>
<keyword evidence="4" id="KW-1185">Reference proteome</keyword>
<sequence>MVSLSFNIQPVVLVIALLVLQEQHSSAHALFGKLRKKEWLKFNSMQKDHDSVDGIIASVGGIRKMLVKQEHMVDSEILKKNAQNSLGVINFSEQNLERSKKEESKKFADAEDEVAKLMNKDYTGRNVPRRKPPINNHKPTD</sequence>
<reference evidence="4" key="2">
    <citation type="journal article" date="2017" name="J. Anim. Genet.">
        <title>Multiple reference genome sequences of hot pepper reveal the massive evolution of plant disease resistance genes by retroduplication.</title>
        <authorList>
            <person name="Kim S."/>
            <person name="Park J."/>
            <person name="Yeom S.-I."/>
            <person name="Kim Y.-M."/>
            <person name="Seo E."/>
            <person name="Kim K.-T."/>
            <person name="Kim M.-S."/>
            <person name="Lee J.M."/>
            <person name="Cheong K."/>
            <person name="Shin H.-S."/>
            <person name="Kim S.-B."/>
            <person name="Han K."/>
            <person name="Lee J."/>
            <person name="Park M."/>
            <person name="Lee H.-A."/>
            <person name="Lee H.-Y."/>
            <person name="Lee Y."/>
            <person name="Oh S."/>
            <person name="Lee J.H."/>
            <person name="Choi E."/>
            <person name="Choi E."/>
            <person name="Lee S.E."/>
            <person name="Jeon J."/>
            <person name="Kim H."/>
            <person name="Choi G."/>
            <person name="Song H."/>
            <person name="Lee J."/>
            <person name="Lee S.-C."/>
            <person name="Kwon J.-K."/>
            <person name="Lee H.-Y."/>
            <person name="Koo N."/>
            <person name="Hong Y."/>
            <person name="Kim R.W."/>
            <person name="Kang W.-H."/>
            <person name="Huh J.H."/>
            <person name="Kang B.-C."/>
            <person name="Yang T.-J."/>
            <person name="Lee Y.-H."/>
            <person name="Bennetzen J.L."/>
            <person name="Choi D."/>
        </authorList>
    </citation>
    <scope>NUCLEOTIDE SEQUENCE [LARGE SCALE GENOMIC DNA]</scope>
    <source>
        <strain evidence="4">cv. PBC81</strain>
    </source>
</reference>
<gene>
    <name evidence="3" type="ORF">CQW23_05493</name>
</gene>
<evidence type="ECO:0000313" key="3">
    <source>
        <dbReference type="EMBL" id="PHT57007.1"/>
    </source>
</evidence>
<dbReference type="EMBL" id="MLFT02000002">
    <property type="protein sequence ID" value="PHT57007.1"/>
    <property type="molecule type" value="Genomic_DNA"/>
</dbReference>
<dbReference type="GO" id="GO:0010082">
    <property type="term" value="P:regulation of root meristem growth"/>
    <property type="evidence" value="ECO:0007669"/>
    <property type="project" value="InterPro"/>
</dbReference>
<feature type="chain" id="PRO_5013666603" evidence="2">
    <location>
        <begin position="28"/>
        <end position="141"/>
    </location>
</feature>
<dbReference type="PANTHER" id="PTHR36313">
    <property type="entry name" value="ROOT MERISTEM GROWTH FACTOR 2"/>
    <property type="match status" value="1"/>
</dbReference>